<name>A0ACC0XQY6_9ROSI</name>
<dbReference type="Proteomes" id="UP001163603">
    <property type="component" value="Chromosome 11"/>
</dbReference>
<keyword evidence="2" id="KW-1185">Reference proteome</keyword>
<comment type="caution">
    <text evidence="1">The sequence shown here is derived from an EMBL/GenBank/DDBJ whole genome shotgun (WGS) entry which is preliminary data.</text>
</comment>
<gene>
    <name evidence="1" type="ORF">Pint_31089</name>
</gene>
<proteinExistence type="predicted"/>
<evidence type="ECO:0000313" key="2">
    <source>
        <dbReference type="Proteomes" id="UP001163603"/>
    </source>
</evidence>
<protein>
    <submittedName>
        <fullName evidence="1">Uncharacterized protein</fullName>
    </submittedName>
</protein>
<evidence type="ECO:0000313" key="1">
    <source>
        <dbReference type="EMBL" id="KAJ0020939.1"/>
    </source>
</evidence>
<accession>A0ACC0XQY6</accession>
<dbReference type="EMBL" id="CM047746">
    <property type="protein sequence ID" value="KAJ0020939.1"/>
    <property type="molecule type" value="Genomic_DNA"/>
</dbReference>
<sequence>MELTAIAISVPVSFVYAASGLIINLIQAALFLTIRPLSKNTYRRINGAISEILWLVIVWILEWWAGLEVKLYTDLKTYRLMGKEHALVMPNHLSDLDTFLMWILAQRSGCLRSVLMVLKKSSKYLPIFGWATWFSEFVFVDRSWAKDEKKLKESFQALKDFPTPFWLTIFTEGTRLTPDKLLQSQEFALSKGLNIPKNVLIPRKKGFVAAIENLRSFVPAIYDVTIAIPKNCPTPSLFRILKRESTSITIHIKRYSMKQMPESTEEIAQWCIDRFSAKDAMLEKFHATGTLVGEEFKEFSRRSLKPLITVMILALIFSTGGLILLAKYSLLSSWRGIGILAFGLVIMALSMHILIEYTKFPPQKKPQL</sequence>
<organism evidence="1 2">
    <name type="scientific">Pistacia integerrima</name>
    <dbReference type="NCBI Taxonomy" id="434235"/>
    <lineage>
        <taxon>Eukaryota</taxon>
        <taxon>Viridiplantae</taxon>
        <taxon>Streptophyta</taxon>
        <taxon>Embryophyta</taxon>
        <taxon>Tracheophyta</taxon>
        <taxon>Spermatophyta</taxon>
        <taxon>Magnoliopsida</taxon>
        <taxon>eudicotyledons</taxon>
        <taxon>Gunneridae</taxon>
        <taxon>Pentapetalae</taxon>
        <taxon>rosids</taxon>
        <taxon>malvids</taxon>
        <taxon>Sapindales</taxon>
        <taxon>Anacardiaceae</taxon>
        <taxon>Pistacia</taxon>
    </lineage>
</organism>
<reference evidence="2" key="1">
    <citation type="journal article" date="2023" name="G3 (Bethesda)">
        <title>Genome assembly and association tests identify interacting loci associated with vigor, precocity, and sex in interspecific pistachio rootstocks.</title>
        <authorList>
            <person name="Palmer W."/>
            <person name="Jacygrad E."/>
            <person name="Sagayaradj S."/>
            <person name="Cavanaugh K."/>
            <person name="Han R."/>
            <person name="Bertier L."/>
            <person name="Beede B."/>
            <person name="Kafkas S."/>
            <person name="Golino D."/>
            <person name="Preece J."/>
            <person name="Michelmore R."/>
        </authorList>
    </citation>
    <scope>NUCLEOTIDE SEQUENCE [LARGE SCALE GENOMIC DNA]</scope>
</reference>